<dbReference type="GO" id="GO:0003735">
    <property type="term" value="F:structural constituent of ribosome"/>
    <property type="evidence" value="ECO:0007669"/>
    <property type="project" value="TreeGrafter"/>
</dbReference>
<dbReference type="PANTHER" id="PTHR13184:SF5">
    <property type="entry name" value="METHYLTRANSFERASE-LIKE PROTEIN 17, MITOCHONDRIAL"/>
    <property type="match status" value="1"/>
</dbReference>
<evidence type="ECO:0000256" key="1">
    <source>
        <dbReference type="ARBA" id="ARBA00004173"/>
    </source>
</evidence>
<feature type="compositionally biased region" description="Low complexity" evidence="8">
    <location>
        <begin position="234"/>
        <end position="245"/>
    </location>
</feature>
<protein>
    <submittedName>
        <fullName evidence="9">Uncharacterized protein</fullName>
    </submittedName>
</protein>
<reference evidence="9 10" key="1">
    <citation type="submission" date="2017-08" db="EMBL/GenBank/DDBJ databases">
        <title>Acidophilic green algal genome provides insights into adaptation to an acidic environment.</title>
        <authorList>
            <person name="Hirooka S."/>
            <person name="Hirose Y."/>
            <person name="Kanesaki Y."/>
            <person name="Higuchi S."/>
            <person name="Fujiwara T."/>
            <person name="Onuma R."/>
            <person name="Era A."/>
            <person name="Ohbayashi R."/>
            <person name="Uzuka A."/>
            <person name="Nozaki H."/>
            <person name="Yoshikawa H."/>
            <person name="Miyagishima S.Y."/>
        </authorList>
    </citation>
    <scope>NUCLEOTIDE SEQUENCE [LARGE SCALE GENOMIC DNA]</scope>
    <source>
        <strain evidence="9 10">NIES-2499</strain>
    </source>
</reference>
<keyword evidence="2" id="KW-0479">Metal-binding</keyword>
<dbReference type="PANTHER" id="PTHR13184">
    <property type="entry name" value="37S RIBOSOMAL PROTEIN S22"/>
    <property type="match status" value="1"/>
</dbReference>
<dbReference type="Proteomes" id="UP000232323">
    <property type="component" value="Unassembled WGS sequence"/>
</dbReference>
<dbReference type="GO" id="GO:0051536">
    <property type="term" value="F:iron-sulfur cluster binding"/>
    <property type="evidence" value="ECO:0007669"/>
    <property type="project" value="UniProtKB-KW"/>
</dbReference>
<keyword evidence="10" id="KW-1185">Reference proteome</keyword>
<feature type="region of interest" description="Disordered" evidence="8">
    <location>
        <begin position="744"/>
        <end position="794"/>
    </location>
</feature>
<evidence type="ECO:0000256" key="6">
    <source>
        <dbReference type="ARBA" id="ARBA00023128"/>
    </source>
</evidence>
<sequence length="1211" mass="131096">MITKSVWWLCRRPAVTVLCSPTFISQTVQFTYSKVKQTCSKGFVFSVASPGLISSQAHHVSLGSQQKKALPNAQQGTSASITTEVRSEASTECLAQPAATAAAAYKESARISYPSHKIIIDQTRTLDVLQVQSDLDAGGSPHASSDDVPAGRHDRRLQGYVTDDVAADLHTSLPTISPEVAYTVARKGRQGSITHMPQHLQEAFREAVADSGLRPSELRSSAQRLIRVLEEMSSLRSSSASAPGSTDYDSEASSYLDPNRVKGPHGSKRGSAAVDSLVSQLEHEGIGSMDAASLNAALGLPPPLKDETAELRAKTLTPSYRDRSQAAAYLIARSSGVHASLERVLQEVKAAELPGFKPSSVMEYGARAGCGVYALSQAWPGRVRSVMAVEPSTAMSEVGALVERAVAKQYKEREEAEESEKMLDGSLLYVHQSGSDAQDIKSDSSNSKRIVHDCTSGLSESSTASSDVRSRRSRGKKQLVPPRVNWVKSLPRIHEAPHLKRKFDLVVCSYSLDDATSSFGAKGRQDLVKTLWDMTGDVLVLIESGTPAGFAHIRSARAQILASESRRRHQILMGANQSRSQDVAESQGRGSQRCVAADVADSGSHDVGSADPGSPRQSALMDIDGNTAMKAKSIGAHVIAPCAHDGRCPMEGRRMWCHFSQRQQRPSFIQSVLPGARSFQDETFSYVVLRRGPRPEQVPEVAVSRLSSPTASPPRLSSTRSGWHVPDSVIKRQVLMNRILKDQAEQRSRQTAAAASGTSSSDRDYGRKQQLDTAEAEVTSDMAEPSLYSVPTGMMGMKPRPFSAAFEKRFPSYGSGLIDKLILAEEKGVPWQSSCGNDVTKGQAGLSREAADLASALRPDPAPRQDLSRISTTGTQDLLRPADSAVMNSDRCKTFESNKRDDLSTANTGVPDLDVEADIRLGHNGESHSILGSVVGTSTSAASASTEEESADIHDDVMLRRLQLEREAALMELRTAFFDSPSDGTELTDVHSISSKQNGRTGHISVTLESRSGVATSPDSQQQASGVGVAAPQHHQHSEVGHAAEHLNSSIISGLELDSVTMHELAVRSATRWPRLYRPPRVRGGHVILDLCAAEPAAGASPHEAGRLERHTVAKSDAASWMGQAGWKMAKEVEWGDLWPDWYVQGNRRRVKVLDPDSKEAQLRNSLEAEAREVAQRLRFEEVLKSYGLDDSHADDDDVENTQTDNSCRRH</sequence>
<feature type="compositionally biased region" description="Low complexity" evidence="8">
    <location>
        <begin position="456"/>
        <end position="466"/>
    </location>
</feature>
<keyword evidence="3" id="KW-0809">Transit peptide</keyword>
<proteinExistence type="predicted"/>
<evidence type="ECO:0000313" key="10">
    <source>
        <dbReference type="Proteomes" id="UP000232323"/>
    </source>
</evidence>
<feature type="compositionally biased region" description="Low complexity" evidence="8">
    <location>
        <begin position="749"/>
        <end position="760"/>
    </location>
</feature>
<dbReference type="GO" id="GO:0005763">
    <property type="term" value="C:mitochondrial small ribosomal subunit"/>
    <property type="evidence" value="ECO:0007669"/>
    <property type="project" value="TreeGrafter"/>
</dbReference>
<gene>
    <name evidence="9" type="ORF">CEUSTIGMA_g6074.t1</name>
</gene>
<feature type="region of interest" description="Disordered" evidence="8">
    <location>
        <begin position="1189"/>
        <end position="1211"/>
    </location>
</feature>
<feature type="region of interest" description="Disordered" evidence="8">
    <location>
        <begin position="1012"/>
        <end position="1043"/>
    </location>
</feature>
<feature type="compositionally biased region" description="Polar residues" evidence="8">
    <location>
        <begin position="1012"/>
        <end position="1025"/>
    </location>
</feature>
<evidence type="ECO:0000256" key="4">
    <source>
        <dbReference type="ARBA" id="ARBA00023004"/>
    </source>
</evidence>
<keyword evidence="6" id="KW-0496">Mitochondrion</keyword>
<keyword evidence="4" id="KW-0408">Iron</keyword>
<comment type="function">
    <text evidence="7">Mitochondrial ribosome (mitoribosome) assembly factor. Binds at the interface of the head and body domains of the mitochondrial small ribosomal subunit (mt-SSU), occluding the mRNA channel and preventing compaction of the head domain towards the body. Probable inactive methyltransferase: retains the characteristic folding and ability to bind S-adenosyl-L-methionine, but it probably lost its methyltransferase activity.</text>
</comment>
<dbReference type="EMBL" id="BEGY01000034">
    <property type="protein sequence ID" value="GAX78636.1"/>
    <property type="molecule type" value="Genomic_DNA"/>
</dbReference>
<feature type="compositionally biased region" description="Polar residues" evidence="8">
    <location>
        <begin position="705"/>
        <end position="721"/>
    </location>
</feature>
<evidence type="ECO:0000256" key="5">
    <source>
        <dbReference type="ARBA" id="ARBA00023014"/>
    </source>
</evidence>
<evidence type="ECO:0000256" key="3">
    <source>
        <dbReference type="ARBA" id="ARBA00022946"/>
    </source>
</evidence>
<keyword evidence="5" id="KW-0411">Iron-sulfur</keyword>
<name>A0A250X6G1_9CHLO</name>
<organism evidence="9 10">
    <name type="scientific">Chlamydomonas eustigma</name>
    <dbReference type="NCBI Taxonomy" id="1157962"/>
    <lineage>
        <taxon>Eukaryota</taxon>
        <taxon>Viridiplantae</taxon>
        <taxon>Chlorophyta</taxon>
        <taxon>core chlorophytes</taxon>
        <taxon>Chlorophyceae</taxon>
        <taxon>CS clade</taxon>
        <taxon>Chlamydomonadales</taxon>
        <taxon>Chlamydomonadaceae</taxon>
        <taxon>Chlamydomonas</taxon>
    </lineage>
</organism>
<dbReference type="InterPro" id="IPR052571">
    <property type="entry name" value="Mt_RNA_Methyltransferase"/>
</dbReference>
<feature type="region of interest" description="Disordered" evidence="8">
    <location>
        <begin position="695"/>
        <end position="723"/>
    </location>
</feature>
<evidence type="ECO:0000256" key="7">
    <source>
        <dbReference type="ARBA" id="ARBA00045681"/>
    </source>
</evidence>
<evidence type="ECO:0000313" key="9">
    <source>
        <dbReference type="EMBL" id="GAX78636.1"/>
    </source>
</evidence>
<feature type="region of interest" description="Disordered" evidence="8">
    <location>
        <begin position="233"/>
        <end position="274"/>
    </location>
</feature>
<accession>A0A250X6G1</accession>
<evidence type="ECO:0000256" key="8">
    <source>
        <dbReference type="SAM" id="MobiDB-lite"/>
    </source>
</evidence>
<feature type="compositionally biased region" description="Basic and acidic residues" evidence="8">
    <location>
        <begin position="761"/>
        <end position="770"/>
    </location>
</feature>
<comment type="subcellular location">
    <subcellularLocation>
        <location evidence="1">Mitochondrion</location>
    </subcellularLocation>
</comment>
<dbReference type="AlphaFoldDB" id="A0A250X6G1"/>
<dbReference type="GO" id="GO:0006412">
    <property type="term" value="P:translation"/>
    <property type="evidence" value="ECO:0007669"/>
    <property type="project" value="InterPro"/>
</dbReference>
<feature type="region of interest" description="Disordered" evidence="8">
    <location>
        <begin position="453"/>
        <end position="480"/>
    </location>
</feature>
<feature type="region of interest" description="Disordered" evidence="8">
    <location>
        <begin position="574"/>
        <end position="617"/>
    </location>
</feature>
<feature type="compositionally biased region" description="Polar residues" evidence="8">
    <location>
        <begin position="1201"/>
        <end position="1211"/>
    </location>
</feature>
<dbReference type="InterPro" id="IPR015324">
    <property type="entry name" value="Ribosomal_Rsm22-like"/>
</dbReference>
<dbReference type="GO" id="GO:0046872">
    <property type="term" value="F:metal ion binding"/>
    <property type="evidence" value="ECO:0007669"/>
    <property type="project" value="UniProtKB-KW"/>
</dbReference>
<dbReference type="STRING" id="1157962.A0A250X6G1"/>
<dbReference type="Pfam" id="PF09243">
    <property type="entry name" value="Rsm22"/>
    <property type="match status" value="4"/>
</dbReference>
<dbReference type="GO" id="GO:0008168">
    <property type="term" value="F:methyltransferase activity"/>
    <property type="evidence" value="ECO:0007669"/>
    <property type="project" value="InterPro"/>
</dbReference>
<feature type="compositionally biased region" description="Polar residues" evidence="8">
    <location>
        <begin position="575"/>
        <end position="590"/>
    </location>
</feature>
<comment type="caution">
    <text evidence="9">The sequence shown here is derived from an EMBL/GenBank/DDBJ whole genome shotgun (WGS) entry which is preliminary data.</text>
</comment>
<evidence type="ECO:0000256" key="2">
    <source>
        <dbReference type="ARBA" id="ARBA00022723"/>
    </source>
</evidence>
<dbReference type="OrthoDB" id="421327at2759"/>